<feature type="region of interest" description="Disordered" evidence="1">
    <location>
        <begin position="178"/>
        <end position="214"/>
    </location>
</feature>
<dbReference type="InterPro" id="IPR007361">
    <property type="entry name" value="DUF427"/>
</dbReference>
<dbReference type="PANTHER" id="PTHR43058">
    <property type="entry name" value="SLR0655 PROTEIN"/>
    <property type="match status" value="1"/>
</dbReference>
<dbReference type="AlphaFoldDB" id="A0A4U0U0T8"/>
<dbReference type="PANTHER" id="PTHR43058:SF1">
    <property type="entry name" value="DUF427 DOMAIN-CONTAINING PROTEIN"/>
    <property type="match status" value="1"/>
</dbReference>
<keyword evidence="4" id="KW-1185">Reference proteome</keyword>
<organism evidence="3 4">
    <name type="scientific">Salinomyces thailandicus</name>
    <dbReference type="NCBI Taxonomy" id="706561"/>
    <lineage>
        <taxon>Eukaryota</taxon>
        <taxon>Fungi</taxon>
        <taxon>Dikarya</taxon>
        <taxon>Ascomycota</taxon>
        <taxon>Pezizomycotina</taxon>
        <taxon>Dothideomycetes</taxon>
        <taxon>Dothideomycetidae</taxon>
        <taxon>Mycosphaerellales</taxon>
        <taxon>Teratosphaeriaceae</taxon>
        <taxon>Salinomyces</taxon>
    </lineage>
</organism>
<dbReference type="Pfam" id="PF04248">
    <property type="entry name" value="NTP_transf_9"/>
    <property type="match status" value="1"/>
</dbReference>
<gene>
    <name evidence="3" type="ORF">B0A50_03885</name>
</gene>
<feature type="region of interest" description="Disordered" evidence="1">
    <location>
        <begin position="1"/>
        <end position="23"/>
    </location>
</feature>
<dbReference type="EMBL" id="NAJL01000018">
    <property type="protein sequence ID" value="TKA28418.1"/>
    <property type="molecule type" value="Genomic_DNA"/>
</dbReference>
<evidence type="ECO:0000313" key="4">
    <source>
        <dbReference type="Proteomes" id="UP000308549"/>
    </source>
</evidence>
<protein>
    <recommendedName>
        <fullName evidence="2">DUF427 domain-containing protein</fullName>
    </recommendedName>
</protein>
<accession>A0A4U0U0T8</accession>
<dbReference type="Gene3D" id="2.170.150.40">
    <property type="entry name" value="Domain of unknown function (DUF427)"/>
    <property type="match status" value="1"/>
</dbReference>
<comment type="caution">
    <text evidence="3">The sequence shown here is derived from an EMBL/GenBank/DDBJ whole genome shotgun (WGS) entry which is preliminary data.</text>
</comment>
<reference evidence="3 4" key="1">
    <citation type="submission" date="2017-03" db="EMBL/GenBank/DDBJ databases">
        <title>Genomes of endolithic fungi from Antarctica.</title>
        <authorList>
            <person name="Coleine C."/>
            <person name="Masonjones S."/>
            <person name="Stajich J.E."/>
        </authorList>
    </citation>
    <scope>NUCLEOTIDE SEQUENCE [LARGE SCALE GENOMIC DNA]</scope>
    <source>
        <strain evidence="3 4">CCFEE 6315</strain>
    </source>
</reference>
<sequence length="437" mass="49846">MFRRAMATSSQKLNPRNFPRPPACEKTPRHLEVKWNGHTIAETKDAYWVLETHHPPTYYLPPASVKVPLEKTSNSSFCEWKGSATYYAIENPSQPGVVAKNKLWSYDRPTEKFKPIAGYLSFYVGPWDCFVDGEKVEAQPGSFYGGWMTSDIEQSTVKGGPGTWGCNNMAPIRKRKANDVGQATSEAAREARNKRARASTTLKALDSDLSPPQDREDLLQKLPAEIRNNIYELVLIQDLPIRVRFPKYLSPREKSETQAFEAESGLLRASKWLRSETIAIFYHRNDFQLGFTMRDSAKAYGWMTSIARACGSYKFNVTRMRLMQPKWKDINYCLPIARAVHELGFSLQKVRLPRSRTKVPSILVTPNVCRRMESVMNQVLLLGLKARRKGWSGMELEMGFAKLVDELATITELRTVWRECRWTWGEALVAAHDALAQ</sequence>
<evidence type="ECO:0000313" key="3">
    <source>
        <dbReference type="EMBL" id="TKA28418.1"/>
    </source>
</evidence>
<name>A0A4U0U0T8_9PEZI</name>
<proteinExistence type="predicted"/>
<evidence type="ECO:0000256" key="1">
    <source>
        <dbReference type="SAM" id="MobiDB-lite"/>
    </source>
</evidence>
<feature type="domain" description="DUF427" evidence="2">
    <location>
        <begin position="32"/>
        <end position="124"/>
    </location>
</feature>
<dbReference type="InterPro" id="IPR038694">
    <property type="entry name" value="DUF427_sf"/>
</dbReference>
<dbReference type="Proteomes" id="UP000308549">
    <property type="component" value="Unassembled WGS sequence"/>
</dbReference>
<dbReference type="OrthoDB" id="18996at2759"/>
<evidence type="ECO:0000259" key="2">
    <source>
        <dbReference type="Pfam" id="PF04248"/>
    </source>
</evidence>